<dbReference type="InterPro" id="IPR036047">
    <property type="entry name" value="F-box-like_dom_sf"/>
</dbReference>
<accession>A0A9W7W7A3</accession>
<dbReference type="SUPFAM" id="SSF81383">
    <property type="entry name" value="F-box domain"/>
    <property type="match status" value="1"/>
</dbReference>
<dbReference type="SMART" id="SM00256">
    <property type="entry name" value="FBOX"/>
    <property type="match status" value="1"/>
</dbReference>
<feature type="domain" description="F-box" evidence="2">
    <location>
        <begin position="15"/>
        <end position="53"/>
    </location>
</feature>
<dbReference type="EMBL" id="RIBY02000069">
    <property type="protein sequence ID" value="KAH9845451.1"/>
    <property type="molecule type" value="Genomic_DNA"/>
</dbReference>
<proteinExistence type="predicted"/>
<name>A0A9W7W7A3_9PEZI</name>
<sequence>MDHPAESSITQVLRLPELLELILLHLPQRDILLCQRTTRHFRQTVEGSIRLQRALFLAPDWHLHGRASPPYAATTTPPSDRRTKPENNRILRRAFDANYPTVTLHIENHAPIPSESAVGQRGTER</sequence>
<evidence type="ECO:0000256" key="1">
    <source>
        <dbReference type="SAM" id="MobiDB-lite"/>
    </source>
</evidence>
<organism evidence="3 4">
    <name type="scientific">Teratosphaeria destructans</name>
    <dbReference type="NCBI Taxonomy" id="418781"/>
    <lineage>
        <taxon>Eukaryota</taxon>
        <taxon>Fungi</taxon>
        <taxon>Dikarya</taxon>
        <taxon>Ascomycota</taxon>
        <taxon>Pezizomycotina</taxon>
        <taxon>Dothideomycetes</taxon>
        <taxon>Dothideomycetidae</taxon>
        <taxon>Mycosphaerellales</taxon>
        <taxon>Teratosphaeriaceae</taxon>
        <taxon>Teratosphaeria</taxon>
    </lineage>
</organism>
<feature type="compositionally biased region" description="Basic and acidic residues" evidence="1">
    <location>
        <begin position="79"/>
        <end position="88"/>
    </location>
</feature>
<dbReference type="InterPro" id="IPR001810">
    <property type="entry name" value="F-box_dom"/>
</dbReference>
<feature type="region of interest" description="Disordered" evidence="1">
    <location>
        <begin position="63"/>
        <end position="88"/>
    </location>
</feature>
<gene>
    <name evidence="3" type="ORF">Tdes44962_MAKER06660</name>
</gene>
<dbReference type="Pfam" id="PF00646">
    <property type="entry name" value="F-box"/>
    <property type="match status" value="1"/>
</dbReference>
<protein>
    <submittedName>
        <fullName evidence="3">F-box domain-containing protein 9</fullName>
    </submittedName>
</protein>
<dbReference type="OrthoDB" id="3800738at2759"/>
<comment type="caution">
    <text evidence="3">The sequence shown here is derived from an EMBL/GenBank/DDBJ whole genome shotgun (WGS) entry which is preliminary data.</text>
</comment>
<feature type="non-terminal residue" evidence="3">
    <location>
        <position position="125"/>
    </location>
</feature>
<keyword evidence="4" id="KW-1185">Reference proteome</keyword>
<reference evidence="3 4" key="2">
    <citation type="journal article" date="2021" name="Curr. Genet.">
        <title>Genetic response to nitrogen starvation in the aggressive Eucalyptus foliar pathogen Teratosphaeria destructans.</title>
        <authorList>
            <person name="Havenga M."/>
            <person name="Wingfield B.D."/>
            <person name="Wingfield M.J."/>
            <person name="Dreyer L.L."/>
            <person name="Roets F."/>
            <person name="Aylward J."/>
        </authorList>
    </citation>
    <scope>NUCLEOTIDE SEQUENCE [LARGE SCALE GENOMIC DNA]</scope>
    <source>
        <strain evidence="3">CMW44962</strain>
    </source>
</reference>
<evidence type="ECO:0000313" key="3">
    <source>
        <dbReference type="EMBL" id="KAH9845451.1"/>
    </source>
</evidence>
<feature type="region of interest" description="Disordered" evidence="1">
    <location>
        <begin position="106"/>
        <end position="125"/>
    </location>
</feature>
<evidence type="ECO:0000313" key="4">
    <source>
        <dbReference type="Proteomes" id="UP001138500"/>
    </source>
</evidence>
<evidence type="ECO:0000259" key="2">
    <source>
        <dbReference type="SMART" id="SM00256"/>
    </source>
</evidence>
<dbReference type="AlphaFoldDB" id="A0A9W7W7A3"/>
<dbReference type="Proteomes" id="UP001138500">
    <property type="component" value="Unassembled WGS sequence"/>
</dbReference>
<feature type="compositionally biased region" description="Low complexity" evidence="1">
    <location>
        <begin position="67"/>
        <end position="78"/>
    </location>
</feature>
<reference evidence="3 4" key="1">
    <citation type="journal article" date="2018" name="IMA Fungus">
        <title>IMA Genome-F 10: Nine draft genome sequences of Claviceps purpurea s.lat., including C. arundinis, C. humidiphila, and C. cf. spartinae, pseudomolecules for the pitch canker pathogen Fusarium circinatum, draft genome of Davidsoniella eucalypti, Grosmannia galeiformis, Quambalaria eucalypti, and Teratosphaeria destructans.</title>
        <authorList>
            <person name="Wingfield B.D."/>
            <person name="Liu M."/>
            <person name="Nguyen H.D."/>
            <person name="Lane F.A."/>
            <person name="Morgan S.W."/>
            <person name="De Vos L."/>
            <person name="Wilken P.M."/>
            <person name="Duong T.A."/>
            <person name="Aylward J."/>
            <person name="Coetzee M.P."/>
            <person name="Dadej K."/>
            <person name="De Beer Z.W."/>
            <person name="Findlay W."/>
            <person name="Havenga M."/>
            <person name="Kolarik M."/>
            <person name="Menzies J.G."/>
            <person name="Naidoo K."/>
            <person name="Pochopski O."/>
            <person name="Shoukouhi P."/>
            <person name="Santana Q.C."/>
            <person name="Seifert K.A."/>
            <person name="Soal N."/>
            <person name="Steenkamp E.T."/>
            <person name="Tatham C.T."/>
            <person name="van der Nest M.A."/>
            <person name="Wingfield M.J."/>
        </authorList>
    </citation>
    <scope>NUCLEOTIDE SEQUENCE [LARGE SCALE GENOMIC DNA]</scope>
    <source>
        <strain evidence="3">CMW44962</strain>
    </source>
</reference>